<dbReference type="InterPro" id="IPR051082">
    <property type="entry name" value="Pentapeptide-BTB/POZ_domain"/>
</dbReference>
<dbReference type="RefSeq" id="WP_188039936.1">
    <property type="nucleotide sequence ID" value="NZ_JACVHF010000008.1"/>
</dbReference>
<dbReference type="Proteomes" id="UP000617402">
    <property type="component" value="Unassembled WGS sequence"/>
</dbReference>
<protein>
    <submittedName>
        <fullName evidence="1">Pentapeptide repeat-containing protein</fullName>
    </submittedName>
</protein>
<name>A0ABR7T4W2_HELCL</name>
<dbReference type="Pfam" id="PF00805">
    <property type="entry name" value="Pentapeptide"/>
    <property type="match status" value="1"/>
</dbReference>
<dbReference type="InterPro" id="IPR001646">
    <property type="entry name" value="5peptide_repeat"/>
</dbReference>
<evidence type="ECO:0000313" key="1">
    <source>
        <dbReference type="EMBL" id="MBC9784706.1"/>
    </source>
</evidence>
<dbReference type="PANTHER" id="PTHR14136:SF17">
    <property type="entry name" value="BTB_POZ DOMAIN-CONTAINING PROTEIN KCTD9"/>
    <property type="match status" value="1"/>
</dbReference>
<proteinExistence type="predicted"/>
<dbReference type="Gene3D" id="2.160.20.80">
    <property type="entry name" value="E3 ubiquitin-protein ligase SopA"/>
    <property type="match status" value="1"/>
</dbReference>
<gene>
    <name evidence="1" type="ORF">H1S01_09310</name>
</gene>
<sequence length="285" mass="31955">MSKPIITTGNHVHNLKADCVNCFGLCCVALPFLKSVDFPFDKEGGTPCRNLQSDYRCGIHQNLRSQGFKGCTVYECFGAGQKVSQFTYKGNDWRENPESAKEMYDVFPIMQQLYEMLYYLNEALNFKEAQPIYQELQNAIEETERLTELPPKSILALNVLNHRATVSDLLMRASELVRAKVKKENHQRKQFKINKGKNLIGAKLRGIDLSGTSLRGALLIASDLREADLRICDLIGADVRDADLRGANLLGSIFLTQSQVNSAIGDIHTKLPPDLLIPEHWLAGD</sequence>
<accession>A0ABR7T4W2</accession>
<dbReference type="SUPFAM" id="SSF141571">
    <property type="entry name" value="Pentapeptide repeat-like"/>
    <property type="match status" value="1"/>
</dbReference>
<evidence type="ECO:0000313" key="2">
    <source>
        <dbReference type="Proteomes" id="UP000617402"/>
    </source>
</evidence>
<organism evidence="1 2">
    <name type="scientific">Heliobacterium chlorum</name>
    <dbReference type="NCBI Taxonomy" id="2698"/>
    <lineage>
        <taxon>Bacteria</taxon>
        <taxon>Bacillati</taxon>
        <taxon>Bacillota</taxon>
        <taxon>Clostridia</taxon>
        <taxon>Eubacteriales</taxon>
        <taxon>Heliobacteriaceae</taxon>
        <taxon>Heliobacterium</taxon>
    </lineage>
</organism>
<reference evidence="1 2" key="1">
    <citation type="submission" date="2020-07" db="EMBL/GenBank/DDBJ databases">
        <title>Draft whole-genome sequence of Heliobacterium chlorum DSM 3682, type strain.</title>
        <authorList>
            <person name="Kyndt J.A."/>
            <person name="Meyer T.E."/>
            <person name="Imhoff J.F."/>
        </authorList>
    </citation>
    <scope>NUCLEOTIDE SEQUENCE [LARGE SCALE GENOMIC DNA]</scope>
    <source>
        <strain evidence="1 2">DSM 3682</strain>
    </source>
</reference>
<dbReference type="EMBL" id="JACVHF010000008">
    <property type="protein sequence ID" value="MBC9784706.1"/>
    <property type="molecule type" value="Genomic_DNA"/>
</dbReference>
<keyword evidence="2" id="KW-1185">Reference proteome</keyword>
<dbReference type="PANTHER" id="PTHR14136">
    <property type="entry name" value="BTB_POZ DOMAIN-CONTAINING PROTEIN KCTD9"/>
    <property type="match status" value="1"/>
</dbReference>
<comment type="caution">
    <text evidence="1">The sequence shown here is derived from an EMBL/GenBank/DDBJ whole genome shotgun (WGS) entry which is preliminary data.</text>
</comment>